<evidence type="ECO:0000256" key="6">
    <source>
        <dbReference type="ARBA" id="ARBA00022692"/>
    </source>
</evidence>
<dbReference type="Pfam" id="PF00528">
    <property type="entry name" value="BPD_transp_1"/>
    <property type="match status" value="1"/>
</dbReference>
<dbReference type="CDD" id="cd06261">
    <property type="entry name" value="TM_PBP2"/>
    <property type="match status" value="1"/>
</dbReference>
<feature type="transmembrane region" description="Helical" evidence="11">
    <location>
        <begin position="113"/>
        <end position="134"/>
    </location>
</feature>
<comment type="similarity">
    <text evidence="2">Belongs to the binding-protein-dependent transport system permease family. CysTW subfamily.</text>
</comment>
<dbReference type="InterPro" id="IPR051789">
    <property type="entry name" value="Bact_Polyamine_Transport"/>
</dbReference>
<dbReference type="SUPFAM" id="SSF161098">
    <property type="entry name" value="MetI-like"/>
    <property type="match status" value="1"/>
</dbReference>
<dbReference type="Proteomes" id="UP000199026">
    <property type="component" value="Unassembled WGS sequence"/>
</dbReference>
<dbReference type="RefSeq" id="WP_089887039.1">
    <property type="nucleotide sequence ID" value="NZ_CALJFH010000024.1"/>
</dbReference>
<keyword evidence="4" id="KW-1003">Cell membrane</keyword>
<evidence type="ECO:0000313" key="13">
    <source>
        <dbReference type="EMBL" id="SDY09200.1"/>
    </source>
</evidence>
<organism evidence="13 14">
    <name type="scientific">Lentibacter algarum</name>
    <dbReference type="NCBI Taxonomy" id="576131"/>
    <lineage>
        <taxon>Bacteria</taxon>
        <taxon>Pseudomonadati</taxon>
        <taxon>Pseudomonadota</taxon>
        <taxon>Alphaproteobacteria</taxon>
        <taxon>Rhodobacterales</taxon>
        <taxon>Roseobacteraceae</taxon>
        <taxon>Lentibacter</taxon>
    </lineage>
</organism>
<dbReference type="PROSITE" id="PS51257">
    <property type="entry name" value="PROKAR_LIPOPROTEIN"/>
    <property type="match status" value="1"/>
</dbReference>
<keyword evidence="5" id="KW-0997">Cell inner membrane</keyword>
<evidence type="ECO:0000256" key="2">
    <source>
        <dbReference type="ARBA" id="ARBA00007069"/>
    </source>
</evidence>
<dbReference type="OrthoDB" id="9782004at2"/>
<evidence type="ECO:0000256" key="7">
    <source>
        <dbReference type="ARBA" id="ARBA00022989"/>
    </source>
</evidence>
<feature type="transmembrane region" description="Helical" evidence="11">
    <location>
        <begin position="242"/>
        <end position="263"/>
    </location>
</feature>
<keyword evidence="7 11" id="KW-1133">Transmembrane helix</keyword>
<feature type="transmembrane region" description="Helical" evidence="11">
    <location>
        <begin position="140"/>
        <end position="159"/>
    </location>
</feature>
<dbReference type="InterPro" id="IPR000515">
    <property type="entry name" value="MetI-like"/>
</dbReference>
<keyword evidence="8 11" id="KW-0472">Membrane</keyword>
<dbReference type="GO" id="GO:0005886">
    <property type="term" value="C:plasma membrane"/>
    <property type="evidence" value="ECO:0007669"/>
    <property type="project" value="UniProtKB-SubCell"/>
</dbReference>
<evidence type="ECO:0000256" key="8">
    <source>
        <dbReference type="ARBA" id="ARBA00023136"/>
    </source>
</evidence>
<sequence>MAERKGFNIRRQTGFATIAVACFVLLYLPILLLVAYSFNSGSSIAIWEGFSWRWYQSAWENELVQEATVRSLVIAVWASLISTTVAVLAALATTRTRKFKGQGAVFAMINQPLMVPEIVTAVALLIFFAMIKVATGYSGLLYLIIAHAAFCIPFAYLPIRARLQGMDLSLEQAAADLYATPFQAFRRITLPQLWPGILAGAMLAFVISLDDVVITEFVKSAGQDTLPTYMLGQLRRVITPEINAISTVLIGISVTMVIGFTLLSKIRN</sequence>
<dbReference type="PANTHER" id="PTHR43848:SF5">
    <property type="entry name" value="SPERMIDINE_PUTRESCINE TRANSPORT SYSTEM PERMEASE PROTEIN POTC"/>
    <property type="match status" value="1"/>
</dbReference>
<evidence type="ECO:0000256" key="1">
    <source>
        <dbReference type="ARBA" id="ARBA00004429"/>
    </source>
</evidence>
<dbReference type="PROSITE" id="PS50928">
    <property type="entry name" value="ABC_TM1"/>
    <property type="match status" value="1"/>
</dbReference>
<evidence type="ECO:0000313" key="14">
    <source>
        <dbReference type="Proteomes" id="UP000199026"/>
    </source>
</evidence>
<evidence type="ECO:0000256" key="3">
    <source>
        <dbReference type="ARBA" id="ARBA00022448"/>
    </source>
</evidence>
<feature type="domain" description="ABC transmembrane type-1" evidence="12">
    <location>
        <begin position="68"/>
        <end position="260"/>
    </location>
</feature>
<evidence type="ECO:0000256" key="11">
    <source>
        <dbReference type="RuleBase" id="RU363032"/>
    </source>
</evidence>
<dbReference type="STRING" id="576131.SAMN05444486_101149"/>
<feature type="transmembrane region" description="Helical" evidence="11">
    <location>
        <begin position="72"/>
        <end position="92"/>
    </location>
</feature>
<reference evidence="13 14" key="1">
    <citation type="submission" date="2016-10" db="EMBL/GenBank/DDBJ databases">
        <authorList>
            <person name="de Groot N.N."/>
        </authorList>
    </citation>
    <scope>NUCLEOTIDE SEQUENCE [LARGE SCALE GENOMIC DNA]</scope>
    <source>
        <strain evidence="13 14">DSM 24677</strain>
    </source>
</reference>
<keyword evidence="6 11" id="KW-0812">Transmembrane</keyword>
<dbReference type="AlphaFoldDB" id="A0A1H3H1L1"/>
<dbReference type="EMBL" id="FNPR01000001">
    <property type="protein sequence ID" value="SDY09200.1"/>
    <property type="molecule type" value="Genomic_DNA"/>
</dbReference>
<evidence type="ECO:0000256" key="5">
    <source>
        <dbReference type="ARBA" id="ARBA00022519"/>
    </source>
</evidence>
<evidence type="ECO:0000256" key="4">
    <source>
        <dbReference type="ARBA" id="ARBA00022475"/>
    </source>
</evidence>
<dbReference type="GeneID" id="78122958"/>
<dbReference type="InterPro" id="IPR035906">
    <property type="entry name" value="MetI-like_sf"/>
</dbReference>
<gene>
    <name evidence="13" type="ORF">SAMN05444486_101149</name>
</gene>
<evidence type="ECO:0000259" key="12">
    <source>
        <dbReference type="PROSITE" id="PS50928"/>
    </source>
</evidence>
<accession>A0A1H3H1L1</accession>
<dbReference type="GO" id="GO:0055085">
    <property type="term" value="P:transmembrane transport"/>
    <property type="evidence" value="ECO:0007669"/>
    <property type="project" value="InterPro"/>
</dbReference>
<comment type="function">
    <text evidence="9">Required for the activity of the bacterial periplasmic transport system of putrescine and spermidine.</text>
</comment>
<keyword evidence="14" id="KW-1185">Reference proteome</keyword>
<protein>
    <recommendedName>
        <fullName evidence="10">Spermidine/putrescine transport system permease protein PotC</fullName>
    </recommendedName>
</protein>
<proteinExistence type="inferred from homology"/>
<name>A0A1H3H1L1_9RHOB</name>
<dbReference type="Gene3D" id="1.10.3720.10">
    <property type="entry name" value="MetI-like"/>
    <property type="match status" value="1"/>
</dbReference>
<comment type="subcellular location">
    <subcellularLocation>
        <location evidence="1">Cell inner membrane</location>
        <topology evidence="1">Multi-pass membrane protein</topology>
    </subcellularLocation>
    <subcellularLocation>
        <location evidence="11">Cell membrane</location>
        <topology evidence="11">Multi-pass membrane protein</topology>
    </subcellularLocation>
</comment>
<keyword evidence="3 11" id="KW-0813">Transport</keyword>
<dbReference type="PANTHER" id="PTHR43848">
    <property type="entry name" value="PUTRESCINE TRANSPORT SYSTEM PERMEASE PROTEIN POTI"/>
    <property type="match status" value="1"/>
</dbReference>
<feature type="transmembrane region" description="Helical" evidence="11">
    <location>
        <begin position="12"/>
        <end position="38"/>
    </location>
</feature>
<evidence type="ECO:0000256" key="10">
    <source>
        <dbReference type="ARBA" id="ARBA00039580"/>
    </source>
</evidence>
<evidence type="ECO:0000256" key="9">
    <source>
        <dbReference type="ARBA" id="ARBA00037216"/>
    </source>
</evidence>
<feature type="transmembrane region" description="Helical" evidence="11">
    <location>
        <begin position="193"/>
        <end position="209"/>
    </location>
</feature>